<feature type="chain" id="PRO_5012252220" evidence="1">
    <location>
        <begin position="36"/>
        <end position="332"/>
    </location>
</feature>
<sequence length="332" mass="34678">MTRKAGTKHSRWTKALSLLALGAGMAATAPAPLQAAENGVGFYLLGTKGPLAGILPPPGVFFQNDTYFYSGSASASRSLPVAGTLIADVDATAYIDLMSGVWVLPSSVFGGRLAIMGTLPWGGQSIDASLSLPGPGFGAARDDTVFTIGDPVVGASLGWDHGNFHWTTGFLANVPIGNYQKGELANLAFHRWGLDLNAAVTWLDPATGWDLSAAAGITFNGENQATDYRTGTEFHLEAAISKAITKEFSAGVVGYYYDQISGDSGRGAKLGDFQGRVAALGITAAYNFNVGNTPVSARAKVYREFATRNRLEGTAGFLTVSFPLHVTATAAN</sequence>
<evidence type="ECO:0000313" key="2">
    <source>
        <dbReference type="EMBL" id="SHL97163.1"/>
    </source>
</evidence>
<accession>A0A1M7EZM2</accession>
<dbReference type="Pfam" id="PF13557">
    <property type="entry name" value="Phenol_MetA_deg"/>
    <property type="match status" value="1"/>
</dbReference>
<gene>
    <name evidence="2" type="ORF">SAMN05444272_1443</name>
</gene>
<evidence type="ECO:0000256" key="1">
    <source>
        <dbReference type="SAM" id="SignalP"/>
    </source>
</evidence>
<dbReference type="RefSeq" id="WP_073011212.1">
    <property type="nucleotide sequence ID" value="NZ_FRBW01000002.1"/>
</dbReference>
<keyword evidence="1" id="KW-0732">Signal</keyword>
<dbReference type="OrthoDB" id="7372889at2"/>
<dbReference type="AlphaFoldDB" id="A0A1M7EZM2"/>
<dbReference type="STRING" id="735517.SAMN05444272_1443"/>
<organism evidence="2 3">
    <name type="scientific">Roseibium suaedae</name>
    <dbReference type="NCBI Taxonomy" id="735517"/>
    <lineage>
        <taxon>Bacteria</taxon>
        <taxon>Pseudomonadati</taxon>
        <taxon>Pseudomonadota</taxon>
        <taxon>Alphaproteobacteria</taxon>
        <taxon>Hyphomicrobiales</taxon>
        <taxon>Stappiaceae</taxon>
        <taxon>Roseibium</taxon>
    </lineage>
</organism>
<dbReference type="InterPro" id="IPR025737">
    <property type="entry name" value="FApF"/>
</dbReference>
<keyword evidence="3" id="KW-1185">Reference proteome</keyword>
<evidence type="ECO:0000313" key="3">
    <source>
        <dbReference type="Proteomes" id="UP000186002"/>
    </source>
</evidence>
<dbReference type="Proteomes" id="UP000186002">
    <property type="component" value="Unassembled WGS sequence"/>
</dbReference>
<feature type="signal peptide" evidence="1">
    <location>
        <begin position="1"/>
        <end position="35"/>
    </location>
</feature>
<name>A0A1M7EZM2_9HYPH</name>
<proteinExistence type="predicted"/>
<protein>
    <submittedName>
        <fullName evidence="2">Uncharacterized conserved protein</fullName>
    </submittedName>
</protein>
<dbReference type="EMBL" id="FRBW01000002">
    <property type="protein sequence ID" value="SHL97163.1"/>
    <property type="molecule type" value="Genomic_DNA"/>
</dbReference>
<reference evidence="2 3" key="1">
    <citation type="submission" date="2016-11" db="EMBL/GenBank/DDBJ databases">
        <authorList>
            <person name="Jaros S."/>
            <person name="Januszkiewicz K."/>
            <person name="Wedrychowicz H."/>
        </authorList>
    </citation>
    <scope>NUCLEOTIDE SEQUENCE [LARGE SCALE GENOMIC DNA]</scope>
    <source>
        <strain evidence="2 3">DSM 22153</strain>
    </source>
</reference>